<dbReference type="EMBL" id="JAHUTI010049518">
    <property type="protein sequence ID" value="MED6247782.1"/>
    <property type="molecule type" value="Genomic_DNA"/>
</dbReference>
<evidence type="ECO:0000256" key="1">
    <source>
        <dbReference type="SAM" id="MobiDB-lite"/>
    </source>
</evidence>
<accession>A0ABU7BAZ9</accession>
<feature type="region of interest" description="Disordered" evidence="1">
    <location>
        <begin position="105"/>
        <end position="126"/>
    </location>
</feature>
<comment type="caution">
    <text evidence="2">The sequence shown here is derived from an EMBL/GenBank/DDBJ whole genome shotgun (WGS) entry which is preliminary data.</text>
</comment>
<keyword evidence="3" id="KW-1185">Reference proteome</keyword>
<reference evidence="2 3" key="1">
    <citation type="submission" date="2021-07" db="EMBL/GenBank/DDBJ databases">
        <authorList>
            <person name="Palmer J.M."/>
        </authorList>
    </citation>
    <scope>NUCLEOTIDE SEQUENCE [LARGE SCALE GENOMIC DNA]</scope>
    <source>
        <strain evidence="2 3">AT_MEX2019</strain>
        <tissue evidence="2">Muscle</tissue>
    </source>
</reference>
<name>A0ABU7BAZ9_9TELE</name>
<gene>
    <name evidence="2" type="ORF">ATANTOWER_016678</name>
</gene>
<sequence length="180" mass="20947">MGVPDIKLYVTFFQGCFVTLITERFQDGSLNADLCNHTSALCRIKGIKQFESHSFKRKCCKQWDRFWGKDFGDAPRCVTASRCSSSDKLVFPSVPQKRFPLLAGGHKRTGHHSLQPHIKRRRRTKNQEEKLWTRLHLGSGYTERCSTDHGRIRNFKVKIFRFSSRDRHCAPSYTPARFSH</sequence>
<dbReference type="Proteomes" id="UP001345963">
    <property type="component" value="Unassembled WGS sequence"/>
</dbReference>
<evidence type="ECO:0000313" key="3">
    <source>
        <dbReference type="Proteomes" id="UP001345963"/>
    </source>
</evidence>
<protein>
    <submittedName>
        <fullName evidence="2">Uncharacterized protein</fullName>
    </submittedName>
</protein>
<organism evidence="2 3">
    <name type="scientific">Ataeniobius toweri</name>
    <dbReference type="NCBI Taxonomy" id="208326"/>
    <lineage>
        <taxon>Eukaryota</taxon>
        <taxon>Metazoa</taxon>
        <taxon>Chordata</taxon>
        <taxon>Craniata</taxon>
        <taxon>Vertebrata</taxon>
        <taxon>Euteleostomi</taxon>
        <taxon>Actinopterygii</taxon>
        <taxon>Neopterygii</taxon>
        <taxon>Teleostei</taxon>
        <taxon>Neoteleostei</taxon>
        <taxon>Acanthomorphata</taxon>
        <taxon>Ovalentaria</taxon>
        <taxon>Atherinomorphae</taxon>
        <taxon>Cyprinodontiformes</taxon>
        <taxon>Goodeidae</taxon>
        <taxon>Ataeniobius</taxon>
    </lineage>
</organism>
<evidence type="ECO:0000313" key="2">
    <source>
        <dbReference type="EMBL" id="MED6247782.1"/>
    </source>
</evidence>
<proteinExistence type="predicted"/>